<protein>
    <submittedName>
        <fullName evidence="7">D-glycerate dehydrogenase</fullName>
    </submittedName>
</protein>
<dbReference type="InterPro" id="IPR006139">
    <property type="entry name" value="D-isomer_2_OHA_DH_cat_dom"/>
</dbReference>
<evidence type="ECO:0000256" key="4">
    <source>
        <dbReference type="RuleBase" id="RU003719"/>
    </source>
</evidence>
<dbReference type="PANTHER" id="PTHR10996">
    <property type="entry name" value="2-HYDROXYACID DEHYDROGENASE-RELATED"/>
    <property type="match status" value="1"/>
</dbReference>
<dbReference type="KEGG" id="acek:FLP30_00855"/>
<feature type="domain" description="D-isomer specific 2-hydroxyacid dehydrogenase NAD-binding" evidence="6">
    <location>
        <begin position="116"/>
        <end position="292"/>
    </location>
</feature>
<dbReference type="InterPro" id="IPR006140">
    <property type="entry name" value="D-isomer_DH_NAD-bd"/>
</dbReference>
<dbReference type="GO" id="GO:0005829">
    <property type="term" value="C:cytosol"/>
    <property type="evidence" value="ECO:0007669"/>
    <property type="project" value="TreeGrafter"/>
</dbReference>
<keyword evidence="2 4" id="KW-0560">Oxidoreductase</keyword>
<dbReference type="InterPro" id="IPR029753">
    <property type="entry name" value="D-isomer_DH_CS"/>
</dbReference>
<feature type="domain" description="D-isomer specific 2-hydroxyacid dehydrogenase catalytic" evidence="5">
    <location>
        <begin position="36"/>
        <end position="323"/>
    </location>
</feature>
<dbReference type="GO" id="GO:0051287">
    <property type="term" value="F:NAD binding"/>
    <property type="evidence" value="ECO:0007669"/>
    <property type="project" value="InterPro"/>
</dbReference>
<evidence type="ECO:0000313" key="7">
    <source>
        <dbReference type="EMBL" id="QEO16483.1"/>
    </source>
</evidence>
<keyword evidence="3" id="KW-0520">NAD</keyword>
<dbReference type="CDD" id="cd05301">
    <property type="entry name" value="GDH"/>
    <property type="match status" value="1"/>
</dbReference>
<dbReference type="InterPro" id="IPR036291">
    <property type="entry name" value="NAD(P)-bd_dom_sf"/>
</dbReference>
<evidence type="ECO:0000256" key="2">
    <source>
        <dbReference type="ARBA" id="ARBA00023002"/>
    </source>
</evidence>
<sequence length="325" mass="34565">MTDAAPRLIRSVRLPDAVEARIRSDFTAPPPPENPLNTQSLLELAHSYAPTAIILTHTAPLRQADIARLPDSVRLVATVSVGLDHLDVPALLARGLAVSNTPDVLTDCNADMAMLHILAASRRAAEYFTLVKSGNWTRPLGMDEMLGRRVTGKRLGIVGMGRIGQAVAHRARGFEMEVLYHNRRRLTPEEEAGATYYDRLEDMLPQCDILSLHMPGSAGAAPIINADTLALLPRGSVLVNAARGSLVDENALIDALRSGHLAGAGLDVYSKEPNPNPELTALPNVFLTPHAGSATVETRTAMGMLALDNVAALAAGKPLPSAVTA</sequence>
<dbReference type="Gene3D" id="3.40.50.720">
    <property type="entry name" value="NAD(P)-binding Rossmann-like Domain"/>
    <property type="match status" value="2"/>
</dbReference>
<dbReference type="OrthoDB" id="9793626at2"/>
<dbReference type="Pfam" id="PF02826">
    <property type="entry name" value="2-Hacid_dh_C"/>
    <property type="match status" value="1"/>
</dbReference>
<dbReference type="Pfam" id="PF00389">
    <property type="entry name" value="2-Hacid_dh"/>
    <property type="match status" value="1"/>
</dbReference>
<evidence type="ECO:0000256" key="1">
    <source>
        <dbReference type="ARBA" id="ARBA00005854"/>
    </source>
</evidence>
<dbReference type="PROSITE" id="PS00065">
    <property type="entry name" value="D_2_HYDROXYACID_DH_1"/>
    <property type="match status" value="1"/>
</dbReference>
<evidence type="ECO:0000259" key="5">
    <source>
        <dbReference type="Pfam" id="PF00389"/>
    </source>
</evidence>
<organism evidence="7 8">
    <name type="scientific">Acetobacter vaccinii</name>
    <dbReference type="NCBI Taxonomy" id="2592655"/>
    <lineage>
        <taxon>Bacteria</taxon>
        <taxon>Pseudomonadati</taxon>
        <taxon>Pseudomonadota</taxon>
        <taxon>Alphaproteobacteria</taxon>
        <taxon>Acetobacterales</taxon>
        <taxon>Acetobacteraceae</taxon>
        <taxon>Acetobacter</taxon>
    </lineage>
</organism>
<comment type="similarity">
    <text evidence="1 4">Belongs to the D-isomer specific 2-hydroxyacid dehydrogenase family.</text>
</comment>
<dbReference type="RefSeq" id="WP_149277924.1">
    <property type="nucleotide sequence ID" value="NZ_CP043506.1"/>
</dbReference>
<keyword evidence="8" id="KW-1185">Reference proteome</keyword>
<dbReference type="SUPFAM" id="SSF52283">
    <property type="entry name" value="Formate/glycerate dehydrogenase catalytic domain-like"/>
    <property type="match status" value="1"/>
</dbReference>
<accession>A0A5C1YK97</accession>
<dbReference type="PANTHER" id="PTHR10996:SF283">
    <property type="entry name" value="GLYOXYLATE_HYDROXYPYRUVATE REDUCTASE B"/>
    <property type="match status" value="1"/>
</dbReference>
<evidence type="ECO:0000256" key="3">
    <source>
        <dbReference type="ARBA" id="ARBA00023027"/>
    </source>
</evidence>
<dbReference type="AlphaFoldDB" id="A0A5C1YK97"/>
<dbReference type="InterPro" id="IPR050223">
    <property type="entry name" value="D-isomer_2-hydroxyacid_DH"/>
</dbReference>
<dbReference type="EMBL" id="CP043506">
    <property type="protein sequence ID" value="QEO16483.1"/>
    <property type="molecule type" value="Genomic_DNA"/>
</dbReference>
<dbReference type="GO" id="GO:0030267">
    <property type="term" value="F:glyoxylate reductase (NADPH) activity"/>
    <property type="evidence" value="ECO:0007669"/>
    <property type="project" value="TreeGrafter"/>
</dbReference>
<gene>
    <name evidence="7" type="ORF">FLP30_00855</name>
</gene>
<evidence type="ECO:0000259" key="6">
    <source>
        <dbReference type="Pfam" id="PF02826"/>
    </source>
</evidence>
<dbReference type="InterPro" id="IPR029752">
    <property type="entry name" value="D-isomer_DH_CS1"/>
</dbReference>
<evidence type="ECO:0000313" key="8">
    <source>
        <dbReference type="Proteomes" id="UP000324536"/>
    </source>
</evidence>
<name>A0A5C1YK97_9PROT</name>
<proteinExistence type="inferred from homology"/>
<reference evidence="7 8" key="1">
    <citation type="submission" date="2019-09" db="EMBL/GenBank/DDBJ databases">
        <title>Genome sequencing of strain KACC 21233.</title>
        <authorList>
            <person name="Heo J."/>
            <person name="Kim S.-J."/>
            <person name="Kim J.-S."/>
            <person name="Hong S.-B."/>
            <person name="Kwon S.-W."/>
        </authorList>
    </citation>
    <scope>NUCLEOTIDE SEQUENCE [LARGE SCALE GENOMIC DNA]</scope>
    <source>
        <strain evidence="7 8">KACC 21233</strain>
    </source>
</reference>
<dbReference type="PROSITE" id="PS00671">
    <property type="entry name" value="D_2_HYDROXYACID_DH_3"/>
    <property type="match status" value="1"/>
</dbReference>
<dbReference type="FunFam" id="3.40.50.720:FF:000203">
    <property type="entry name" value="D-3-phosphoglycerate dehydrogenase (SerA)"/>
    <property type="match status" value="1"/>
</dbReference>
<dbReference type="Proteomes" id="UP000324536">
    <property type="component" value="Chromosome"/>
</dbReference>
<dbReference type="SUPFAM" id="SSF51735">
    <property type="entry name" value="NAD(P)-binding Rossmann-fold domains"/>
    <property type="match status" value="1"/>
</dbReference>
<dbReference type="GO" id="GO:0016618">
    <property type="term" value="F:hydroxypyruvate reductase [NAD(P)H] activity"/>
    <property type="evidence" value="ECO:0007669"/>
    <property type="project" value="TreeGrafter"/>
</dbReference>